<dbReference type="PANTHER" id="PTHR44329:SF214">
    <property type="entry name" value="PROTEIN KINASE DOMAIN-CONTAINING PROTEIN"/>
    <property type="match status" value="1"/>
</dbReference>
<keyword evidence="1" id="KW-0418">Kinase</keyword>
<dbReference type="SUPFAM" id="SSF56112">
    <property type="entry name" value="Protein kinase-like (PK-like)"/>
    <property type="match status" value="2"/>
</dbReference>
<gene>
    <name evidence="6" type="ORF">M9Y10_024684</name>
</gene>
<keyword evidence="3 4" id="KW-0067">ATP-binding</keyword>
<feature type="domain" description="Protein kinase" evidence="5">
    <location>
        <begin position="17"/>
        <end position="299"/>
    </location>
</feature>
<dbReference type="Pfam" id="PF00069">
    <property type="entry name" value="Pkinase"/>
    <property type="match status" value="1"/>
</dbReference>
<dbReference type="PRINTS" id="PR00109">
    <property type="entry name" value="TYRKINASE"/>
</dbReference>
<comment type="caution">
    <text evidence="6">The sequence shown here is derived from an EMBL/GenBank/DDBJ whole genome shotgun (WGS) entry which is preliminary data.</text>
</comment>
<evidence type="ECO:0000256" key="2">
    <source>
        <dbReference type="ARBA" id="ARBA00022741"/>
    </source>
</evidence>
<dbReference type="InterPro" id="IPR051681">
    <property type="entry name" value="Ser/Thr_Kinases-Pseudokinases"/>
</dbReference>
<organism evidence="6 7">
    <name type="scientific">Tritrichomonas musculus</name>
    <dbReference type="NCBI Taxonomy" id="1915356"/>
    <lineage>
        <taxon>Eukaryota</taxon>
        <taxon>Metamonada</taxon>
        <taxon>Parabasalia</taxon>
        <taxon>Tritrichomonadida</taxon>
        <taxon>Tritrichomonadidae</taxon>
        <taxon>Tritrichomonas</taxon>
    </lineage>
</organism>
<feature type="binding site" evidence="4">
    <location>
        <position position="46"/>
    </location>
    <ligand>
        <name>ATP</name>
        <dbReference type="ChEBI" id="CHEBI:30616"/>
    </ligand>
</feature>
<dbReference type="Pfam" id="PF07714">
    <property type="entry name" value="PK_Tyr_Ser-Thr"/>
    <property type="match status" value="1"/>
</dbReference>
<dbReference type="PROSITE" id="PS50011">
    <property type="entry name" value="PROTEIN_KINASE_DOM"/>
    <property type="match status" value="2"/>
</dbReference>
<dbReference type="InterPro" id="IPR000719">
    <property type="entry name" value="Prot_kinase_dom"/>
</dbReference>
<dbReference type="SMART" id="SM00220">
    <property type="entry name" value="S_TKc"/>
    <property type="match status" value="2"/>
</dbReference>
<dbReference type="InterPro" id="IPR001245">
    <property type="entry name" value="Ser-Thr/Tyr_kinase_cat_dom"/>
</dbReference>
<dbReference type="Proteomes" id="UP001470230">
    <property type="component" value="Unassembled WGS sequence"/>
</dbReference>
<reference evidence="6 7" key="1">
    <citation type="submission" date="2024-04" db="EMBL/GenBank/DDBJ databases">
        <title>Tritrichomonas musculus Genome.</title>
        <authorList>
            <person name="Alves-Ferreira E."/>
            <person name="Grigg M."/>
            <person name="Lorenzi H."/>
            <person name="Galac M."/>
        </authorList>
    </citation>
    <scope>NUCLEOTIDE SEQUENCE [LARGE SCALE GENOMIC DNA]</scope>
    <source>
        <strain evidence="6 7">EAF2021</strain>
    </source>
</reference>
<dbReference type="PANTHER" id="PTHR44329">
    <property type="entry name" value="SERINE/THREONINE-PROTEIN KINASE TNNI3K-RELATED"/>
    <property type="match status" value="1"/>
</dbReference>
<evidence type="ECO:0000259" key="5">
    <source>
        <dbReference type="PROSITE" id="PS50011"/>
    </source>
</evidence>
<keyword evidence="1" id="KW-0808">Transferase</keyword>
<dbReference type="PROSITE" id="PS00108">
    <property type="entry name" value="PROTEIN_KINASE_ST"/>
    <property type="match status" value="1"/>
</dbReference>
<evidence type="ECO:0000313" key="7">
    <source>
        <dbReference type="Proteomes" id="UP001470230"/>
    </source>
</evidence>
<evidence type="ECO:0000256" key="1">
    <source>
        <dbReference type="ARBA" id="ARBA00022527"/>
    </source>
</evidence>
<name>A0ABR2HB56_9EUKA</name>
<feature type="domain" description="Protein kinase" evidence="5">
    <location>
        <begin position="356"/>
        <end position="618"/>
    </location>
</feature>
<evidence type="ECO:0000256" key="4">
    <source>
        <dbReference type="PROSITE-ProRule" id="PRU10141"/>
    </source>
</evidence>
<dbReference type="Gene3D" id="1.10.510.10">
    <property type="entry name" value="Transferase(Phosphotransferase) domain 1"/>
    <property type="match status" value="2"/>
</dbReference>
<dbReference type="InterPro" id="IPR011009">
    <property type="entry name" value="Kinase-like_dom_sf"/>
</dbReference>
<keyword evidence="2 4" id="KW-0547">Nucleotide-binding</keyword>
<protein>
    <recommendedName>
        <fullName evidence="5">Protein kinase domain-containing protein</fullName>
    </recommendedName>
</protein>
<accession>A0ABR2HB56</accession>
<evidence type="ECO:0000313" key="6">
    <source>
        <dbReference type="EMBL" id="KAK8843624.1"/>
    </source>
</evidence>
<dbReference type="PROSITE" id="PS00107">
    <property type="entry name" value="PROTEIN_KINASE_ATP"/>
    <property type="match status" value="1"/>
</dbReference>
<keyword evidence="1" id="KW-0723">Serine/threonine-protein kinase</keyword>
<evidence type="ECO:0000256" key="3">
    <source>
        <dbReference type="ARBA" id="ARBA00022840"/>
    </source>
</evidence>
<sequence length="644" mass="73733">MNTHFLIKNISQCIDAVITKEKLGNGCFGVVYVVKCLKDDALYAAKIISSDKLSKGNEQMMFIRESGILHKLKHPAIVKFIGINFHSFEDPSILSPTIITEYLEHGSLDDILKKSRKNIDNNFTPTKKYIALLGIADAMRYLHEKGILHRDLKPQNVLIDHDYYPRVCDFGLSKCFSQGLTPTMQMTMTGSIGTPLYMAPELFDDDDERHHFTAGIDVYAFSMLAYELVTGKVPFMKEGKLPSLLRLSKMVNNGIRPEFTSNVTRKMKDLLNRCWCKESTERPSFGEIFDLLSSDFSFIKEKVDVKEVSSYISKLKSARTSPNSNNQNSNSSVPVQNKKSELLVPLSKYFVKYSDINKEEKIGADQFYEVYKVTLPSGACAMECFPFQGPYMEYFYNSIDALRMMSHVSVLSLSGFSSPSKDDEPYAIFTPFMENGTLESLIEKVERGDAPYNYETIRFICIFGITAGMAYIHQRRVVHRNLKPSNILLDKNFYPKISDFSFSSFCDDDTKLYQQMGTIVYMAPEILRESVYSNKVDVFSYSIVLYELFTGKFKIPPKLSSIQYIRSVDRGIRPKINNSEVPRVYKALIERCWSDDPNKRPSFIQIVKEFIDNKEEFFNSELIDKDELENYIENAIQGLDFSLA</sequence>
<proteinExistence type="predicted"/>
<keyword evidence="7" id="KW-1185">Reference proteome</keyword>
<dbReference type="InterPro" id="IPR008271">
    <property type="entry name" value="Ser/Thr_kinase_AS"/>
</dbReference>
<dbReference type="EMBL" id="JAPFFF010000034">
    <property type="protein sequence ID" value="KAK8843624.1"/>
    <property type="molecule type" value="Genomic_DNA"/>
</dbReference>
<dbReference type="InterPro" id="IPR017441">
    <property type="entry name" value="Protein_kinase_ATP_BS"/>
</dbReference>